<dbReference type="PANTHER" id="PTHR30055">
    <property type="entry name" value="HTH-TYPE TRANSCRIPTIONAL REGULATOR RUTR"/>
    <property type="match status" value="1"/>
</dbReference>
<evidence type="ECO:0000313" key="8">
    <source>
        <dbReference type="Proteomes" id="UP000309128"/>
    </source>
</evidence>
<dbReference type="Gene3D" id="1.10.10.10">
    <property type="entry name" value="Winged helix-like DNA-binding domain superfamily/Winged helix DNA-binding domain"/>
    <property type="match status" value="1"/>
</dbReference>
<feature type="domain" description="HTH tetR-type" evidence="6">
    <location>
        <begin position="101"/>
        <end position="161"/>
    </location>
</feature>
<reference evidence="7 8" key="1">
    <citation type="submission" date="2019-05" db="EMBL/GenBank/DDBJ databases">
        <title>Draft genome sequence of Nonomuraea turkmeniaca DSM 43926.</title>
        <authorList>
            <person name="Saricaoglu S."/>
            <person name="Isik K."/>
        </authorList>
    </citation>
    <scope>NUCLEOTIDE SEQUENCE [LARGE SCALE GENOMIC DNA]</scope>
    <source>
        <strain evidence="7 8">DSM 43926</strain>
    </source>
</reference>
<feature type="DNA-binding region" description="H-T-H motif" evidence="4">
    <location>
        <begin position="124"/>
        <end position="143"/>
    </location>
</feature>
<feature type="domain" description="HTH gntR-type" evidence="5">
    <location>
        <begin position="25"/>
        <end position="93"/>
    </location>
</feature>
<keyword evidence="3" id="KW-0804">Transcription</keyword>
<evidence type="ECO:0000259" key="6">
    <source>
        <dbReference type="PROSITE" id="PS50977"/>
    </source>
</evidence>
<dbReference type="PANTHER" id="PTHR30055:SF151">
    <property type="entry name" value="TRANSCRIPTIONAL REGULATORY PROTEIN"/>
    <property type="match status" value="1"/>
</dbReference>
<dbReference type="GO" id="GO:0045892">
    <property type="term" value="P:negative regulation of DNA-templated transcription"/>
    <property type="evidence" value="ECO:0007669"/>
    <property type="project" value="InterPro"/>
</dbReference>
<organism evidence="7 8">
    <name type="scientific">Nonomuraea turkmeniaca</name>
    <dbReference type="NCBI Taxonomy" id="103838"/>
    <lineage>
        <taxon>Bacteria</taxon>
        <taxon>Bacillati</taxon>
        <taxon>Actinomycetota</taxon>
        <taxon>Actinomycetes</taxon>
        <taxon>Streptosporangiales</taxon>
        <taxon>Streptosporangiaceae</taxon>
        <taxon>Nonomuraea</taxon>
    </lineage>
</organism>
<dbReference type="Pfam" id="PF00440">
    <property type="entry name" value="TetR_N"/>
    <property type="match status" value="1"/>
</dbReference>
<dbReference type="GO" id="GO:0000976">
    <property type="term" value="F:transcription cis-regulatory region binding"/>
    <property type="evidence" value="ECO:0007669"/>
    <property type="project" value="TreeGrafter"/>
</dbReference>
<dbReference type="OrthoDB" id="4540879at2"/>
<dbReference type="Gene3D" id="1.10.357.10">
    <property type="entry name" value="Tetracycline Repressor, domain 2"/>
    <property type="match status" value="1"/>
</dbReference>
<evidence type="ECO:0000256" key="2">
    <source>
        <dbReference type="ARBA" id="ARBA00023125"/>
    </source>
</evidence>
<dbReference type="GO" id="GO:0003700">
    <property type="term" value="F:DNA-binding transcription factor activity"/>
    <property type="evidence" value="ECO:0007669"/>
    <property type="project" value="InterPro"/>
</dbReference>
<dbReference type="PROSITE" id="PS50977">
    <property type="entry name" value="HTH_TETR_2"/>
    <property type="match status" value="1"/>
</dbReference>
<evidence type="ECO:0000313" key="7">
    <source>
        <dbReference type="EMBL" id="TMR14211.1"/>
    </source>
</evidence>
<dbReference type="InterPro" id="IPR036271">
    <property type="entry name" value="Tet_transcr_reg_TetR-rel_C_sf"/>
</dbReference>
<dbReference type="SMART" id="SM00345">
    <property type="entry name" value="HTH_GNTR"/>
    <property type="match status" value="1"/>
</dbReference>
<protein>
    <submittedName>
        <fullName evidence="7">GntR family transcriptional regulator</fullName>
    </submittedName>
</protein>
<evidence type="ECO:0000256" key="3">
    <source>
        <dbReference type="ARBA" id="ARBA00023163"/>
    </source>
</evidence>
<dbReference type="InterPro" id="IPR050109">
    <property type="entry name" value="HTH-type_TetR-like_transc_reg"/>
</dbReference>
<dbReference type="InterPro" id="IPR004111">
    <property type="entry name" value="Repressor_TetR_C"/>
</dbReference>
<dbReference type="CDD" id="cd07377">
    <property type="entry name" value="WHTH_GntR"/>
    <property type="match status" value="1"/>
</dbReference>
<dbReference type="AlphaFoldDB" id="A0A5S4FA57"/>
<comment type="caution">
    <text evidence="7">The sequence shown here is derived from an EMBL/GenBank/DDBJ whole genome shotgun (WGS) entry which is preliminary data.</text>
</comment>
<evidence type="ECO:0000256" key="1">
    <source>
        <dbReference type="ARBA" id="ARBA00023015"/>
    </source>
</evidence>
<sequence length="336" mass="36674">MWLDEDWCTRAGGASVDSPGIRAGDVPYLRIVDEIRRRIVAGELTAGDRVPSTRQIVREWGVAMATASKVLGRLQEEGLTRAVPGVGTVVAGPERQPPAEDLTRQRIVRAAVEIADAEGLAAVSMRRIAAELGASAMSLYRHVDGKDELVHLMADAVYGEDPPHRGPAGLEAARAAPGQARGWRAQLEVALRRQWRIHRRHPWLAQAVSLTRPQFVPNGMAHTDRLLHAVDGLGLDANTMLHAAMSLINFIRGTAVSLEAEERARTETGITDDEWMRAREAELGEMFASGAYPTLAKVVSQPGLDVDLDSLFEFGLRRQLDGLAVLVARARDGRRD</sequence>
<dbReference type="InterPro" id="IPR000524">
    <property type="entry name" value="Tscrpt_reg_HTH_GntR"/>
</dbReference>
<dbReference type="SUPFAM" id="SSF48498">
    <property type="entry name" value="Tetracyclin repressor-like, C-terminal domain"/>
    <property type="match status" value="1"/>
</dbReference>
<dbReference type="InterPro" id="IPR009057">
    <property type="entry name" value="Homeodomain-like_sf"/>
</dbReference>
<keyword evidence="1" id="KW-0805">Transcription regulation</keyword>
<dbReference type="Proteomes" id="UP000309128">
    <property type="component" value="Unassembled WGS sequence"/>
</dbReference>
<dbReference type="Pfam" id="PF00392">
    <property type="entry name" value="GntR"/>
    <property type="match status" value="1"/>
</dbReference>
<name>A0A5S4FA57_9ACTN</name>
<dbReference type="PROSITE" id="PS50949">
    <property type="entry name" value="HTH_GNTR"/>
    <property type="match status" value="1"/>
</dbReference>
<gene>
    <name evidence="7" type="ORF">ETD86_29125</name>
</gene>
<dbReference type="Pfam" id="PF02909">
    <property type="entry name" value="TetR_C_1"/>
    <property type="match status" value="1"/>
</dbReference>
<evidence type="ECO:0000256" key="4">
    <source>
        <dbReference type="PROSITE-ProRule" id="PRU00335"/>
    </source>
</evidence>
<dbReference type="InterPro" id="IPR036390">
    <property type="entry name" value="WH_DNA-bd_sf"/>
</dbReference>
<proteinExistence type="predicted"/>
<dbReference type="SUPFAM" id="SSF46689">
    <property type="entry name" value="Homeodomain-like"/>
    <property type="match status" value="1"/>
</dbReference>
<accession>A0A5S4FA57</accession>
<evidence type="ECO:0000259" key="5">
    <source>
        <dbReference type="PROSITE" id="PS50949"/>
    </source>
</evidence>
<dbReference type="EMBL" id="VCKY01000112">
    <property type="protein sequence ID" value="TMR14211.1"/>
    <property type="molecule type" value="Genomic_DNA"/>
</dbReference>
<keyword evidence="8" id="KW-1185">Reference proteome</keyword>
<dbReference type="InterPro" id="IPR036388">
    <property type="entry name" value="WH-like_DNA-bd_sf"/>
</dbReference>
<dbReference type="SUPFAM" id="SSF46785">
    <property type="entry name" value="Winged helix' DNA-binding domain"/>
    <property type="match status" value="1"/>
</dbReference>
<dbReference type="InterPro" id="IPR001647">
    <property type="entry name" value="HTH_TetR"/>
</dbReference>
<dbReference type="Gene3D" id="1.10.10.60">
    <property type="entry name" value="Homeodomain-like"/>
    <property type="match status" value="1"/>
</dbReference>
<keyword evidence="2 4" id="KW-0238">DNA-binding</keyword>